<dbReference type="Proteomes" id="UP000694920">
    <property type="component" value="Unplaced"/>
</dbReference>
<protein>
    <submittedName>
        <fullName evidence="2 3">Uncharacterized protein LOC112494306</fullName>
    </submittedName>
</protein>
<name>A0AAJ7W0Z2_CEPCN</name>
<dbReference type="AlphaFoldDB" id="A0AAJ7W0Z2"/>
<evidence type="ECO:0000313" key="1">
    <source>
        <dbReference type="Proteomes" id="UP000694920"/>
    </source>
</evidence>
<organism evidence="1 2">
    <name type="scientific">Cephus cinctus</name>
    <name type="common">Wheat stem sawfly</name>
    <dbReference type="NCBI Taxonomy" id="211228"/>
    <lineage>
        <taxon>Eukaryota</taxon>
        <taxon>Metazoa</taxon>
        <taxon>Ecdysozoa</taxon>
        <taxon>Arthropoda</taxon>
        <taxon>Hexapoda</taxon>
        <taxon>Insecta</taxon>
        <taxon>Pterygota</taxon>
        <taxon>Neoptera</taxon>
        <taxon>Endopterygota</taxon>
        <taxon>Hymenoptera</taxon>
        <taxon>Cephoidea</taxon>
        <taxon>Cephidae</taxon>
        <taxon>Cephus</taxon>
    </lineage>
</organism>
<gene>
    <name evidence="2 3" type="primary">LOC112494306</name>
</gene>
<reference evidence="2 3" key="1">
    <citation type="submission" date="2025-04" db="UniProtKB">
        <authorList>
            <consortium name="RefSeq"/>
        </authorList>
    </citation>
    <scope>IDENTIFICATION</scope>
</reference>
<dbReference type="RefSeq" id="XP_024940534.1">
    <property type="nucleotide sequence ID" value="XM_025084766.1"/>
</dbReference>
<dbReference type="GeneID" id="112494306"/>
<dbReference type="KEGG" id="ccin:112494306"/>
<evidence type="ECO:0000313" key="2">
    <source>
        <dbReference type="RefSeq" id="XP_024940533.1"/>
    </source>
</evidence>
<proteinExistence type="predicted"/>
<accession>A0AAJ7W0Z2</accession>
<keyword evidence="1" id="KW-1185">Reference proteome</keyword>
<sequence length="144" mass="16996">MNRSENSLFYELSTVAEVMIKSKVTLNHLQEETNAMIDLLPELDIMLKNPRCDEDELKSEKYERIMKMKKHADSQAINSSALQQKTMFTQEFPDRLNKLENSARTFWLSTFMLSSNYLSVPQPPLRCDWYTPRKRSIPRIDVKF</sequence>
<dbReference type="RefSeq" id="XP_024940533.1">
    <property type="nucleotide sequence ID" value="XM_025084765.1"/>
</dbReference>
<evidence type="ECO:0000313" key="3">
    <source>
        <dbReference type="RefSeq" id="XP_024940534.1"/>
    </source>
</evidence>